<dbReference type="OrthoDB" id="505288at2"/>
<keyword evidence="2" id="KW-1185">Reference proteome</keyword>
<dbReference type="RefSeq" id="WP_144869952.1">
    <property type="nucleotide sequence ID" value="NZ_LR213885.1"/>
</dbReference>
<protein>
    <submittedName>
        <fullName evidence="1">Uncharacterized protein</fullName>
    </submittedName>
</protein>
<proteinExistence type="predicted"/>
<name>A0A563VKW0_9CYAN</name>
<gene>
    <name evidence="1" type="ORF">H1P_1330015</name>
</gene>
<dbReference type="Proteomes" id="UP000320055">
    <property type="component" value="Unassembled WGS sequence"/>
</dbReference>
<evidence type="ECO:0000313" key="1">
    <source>
        <dbReference type="EMBL" id="VEP12096.1"/>
    </source>
</evidence>
<dbReference type="AlphaFoldDB" id="A0A563VKW0"/>
<accession>A0A563VKW0</accession>
<evidence type="ECO:0000313" key="2">
    <source>
        <dbReference type="Proteomes" id="UP000320055"/>
    </source>
</evidence>
<organism evidence="1 2">
    <name type="scientific">Hyella patelloides LEGE 07179</name>
    <dbReference type="NCBI Taxonomy" id="945734"/>
    <lineage>
        <taxon>Bacteria</taxon>
        <taxon>Bacillati</taxon>
        <taxon>Cyanobacteriota</taxon>
        <taxon>Cyanophyceae</taxon>
        <taxon>Pleurocapsales</taxon>
        <taxon>Hyellaceae</taxon>
        <taxon>Hyella</taxon>
    </lineage>
</organism>
<dbReference type="EMBL" id="CAACVJ010000039">
    <property type="protein sequence ID" value="VEP12096.1"/>
    <property type="molecule type" value="Genomic_DNA"/>
</dbReference>
<reference evidence="1 2" key="1">
    <citation type="submission" date="2019-01" db="EMBL/GenBank/DDBJ databases">
        <authorList>
            <person name="Brito A."/>
        </authorList>
    </citation>
    <scope>NUCLEOTIDE SEQUENCE [LARGE SCALE GENOMIC DNA]</scope>
    <source>
        <strain evidence="1">1</strain>
    </source>
</reference>
<sequence>MGGSRELSREEQQLRSRLEQTVRSAFYLAGQALEQIQTQKLYRSTHDNFESYCLDTFNFTRDYAYLKIGAARVYQNLLDNLPTNNLPSAFLPTKQGQLRPIVKAELRSVEQVLVWNNAVSMAVNRVPTSSVVAEAVRLYLRENQTPHNPFEVGEVCRIVARDVSSLKKYNGCWCMISELQDWECLVDTWETELVVPIENLESWGLDEEQHQQIFDIGVRMTSLYETGSLDDAAYWVLNGLAKLDRFYLSPVEEKLLRVLEQEYLDKSG</sequence>